<evidence type="ECO:0000313" key="1">
    <source>
        <dbReference type="EMBL" id="DAF90227.1"/>
    </source>
</evidence>
<dbReference type="EMBL" id="BK016023">
    <property type="protein sequence ID" value="DAF90227.1"/>
    <property type="molecule type" value="Genomic_DNA"/>
</dbReference>
<protein>
    <submittedName>
        <fullName evidence="1">Uncharacterized protein</fullName>
    </submittedName>
</protein>
<name>A0A8S5U6Y9_9CAUD</name>
<sequence length="119" mass="13599">MTREQQAENIHQACREAGLDEHVKWIERKTQAGTWAEKIAVQFKERDPLPVKNSYMYCNTLDMCFFYGPGDTPSMAYAGQVSVDNTDIKEGKLLEAFRKARQVLGTMKELAAKQEESNH</sequence>
<reference evidence="1" key="1">
    <citation type="journal article" date="2021" name="Proc. Natl. Acad. Sci. U.S.A.">
        <title>A Catalog of Tens of Thousands of Viruses from Human Metagenomes Reveals Hidden Associations with Chronic Diseases.</title>
        <authorList>
            <person name="Tisza M.J."/>
            <person name="Buck C.B."/>
        </authorList>
    </citation>
    <scope>NUCLEOTIDE SEQUENCE</scope>
    <source>
        <strain evidence="1">Ct3Oc10</strain>
    </source>
</reference>
<organism evidence="1">
    <name type="scientific">Myoviridae sp. ct3Oc10</name>
    <dbReference type="NCBI Taxonomy" id="2825025"/>
    <lineage>
        <taxon>Viruses</taxon>
        <taxon>Duplodnaviria</taxon>
        <taxon>Heunggongvirae</taxon>
        <taxon>Uroviricota</taxon>
        <taxon>Caudoviricetes</taxon>
    </lineage>
</organism>
<proteinExistence type="predicted"/>
<accession>A0A8S5U6Y9</accession>